<comment type="caution">
    <text evidence="6">The sequence shown here is derived from an EMBL/GenBank/DDBJ whole genome shotgun (WGS) entry which is preliminary data.</text>
</comment>
<dbReference type="UniPathway" id="UPA00560"/>
<name>A0A5C4LHH5_9HYPH</name>
<dbReference type="OrthoDB" id="114248at2"/>
<dbReference type="Proteomes" id="UP000305267">
    <property type="component" value="Unassembled WGS sequence"/>
</dbReference>
<evidence type="ECO:0000313" key="6">
    <source>
        <dbReference type="EMBL" id="TNC12848.1"/>
    </source>
</evidence>
<comment type="cofactor">
    <cofactor evidence="5">
        <name>adenosylcob(III)alamin</name>
        <dbReference type="ChEBI" id="CHEBI:18408"/>
    </cofactor>
    <text evidence="5">Binds between the large and small subunits.</text>
</comment>
<evidence type="ECO:0000256" key="5">
    <source>
        <dbReference type="HAMAP-Rule" id="MF_00601"/>
    </source>
</evidence>
<keyword evidence="7" id="KW-1185">Reference proteome</keyword>
<sequence length="274" mass="28643">MTPAADSPAVVPAGADLPDGDRWAALRRATPARIGLGRSGDALPLRPMLDFQLAHARARDAVHAALDVAAIVSALPPHPVLRVHSAAPDRRTYLRRPDLGRQLDADAAATLREAAPADGQSFDLVFIVADGLSAKAVASHAAPVIQACLRRLDGYRIAPIVMAEQARVALGDPVGEGLGARLSVVLIGERPGLSVADSLGIYLTYAPRPGRRDSERNCISNVHGHGGLTPDQAAGKVAWFVREALRRGLTGVGLKDGIEEALLEGGRAPDLPGI</sequence>
<evidence type="ECO:0000256" key="1">
    <source>
        <dbReference type="ARBA" id="ARBA00022628"/>
    </source>
</evidence>
<dbReference type="GO" id="GO:0031419">
    <property type="term" value="F:cobalamin binding"/>
    <property type="evidence" value="ECO:0007669"/>
    <property type="project" value="UniProtKB-UniRule"/>
</dbReference>
<dbReference type="InterPro" id="IPR009246">
    <property type="entry name" value="EutC"/>
</dbReference>
<dbReference type="InterPro" id="IPR042251">
    <property type="entry name" value="EutC_C"/>
</dbReference>
<evidence type="ECO:0000313" key="7">
    <source>
        <dbReference type="Proteomes" id="UP000305267"/>
    </source>
</evidence>
<comment type="catalytic activity">
    <reaction evidence="5">
        <text>ethanolamine = acetaldehyde + NH4(+)</text>
        <dbReference type="Rhea" id="RHEA:15313"/>
        <dbReference type="ChEBI" id="CHEBI:15343"/>
        <dbReference type="ChEBI" id="CHEBI:28938"/>
        <dbReference type="ChEBI" id="CHEBI:57603"/>
        <dbReference type="EC" id="4.3.1.7"/>
    </reaction>
</comment>
<organism evidence="6 7">
    <name type="scientific">Methylobacterium terricola</name>
    <dbReference type="NCBI Taxonomy" id="2583531"/>
    <lineage>
        <taxon>Bacteria</taxon>
        <taxon>Pseudomonadati</taxon>
        <taxon>Pseudomonadota</taxon>
        <taxon>Alphaproteobacteria</taxon>
        <taxon>Hyphomicrobiales</taxon>
        <taxon>Methylobacteriaceae</taxon>
        <taxon>Methylobacterium</taxon>
    </lineage>
</organism>
<keyword evidence="3 5" id="KW-0170">Cobalt</keyword>
<comment type="pathway">
    <text evidence="5">Amine and polyamine degradation; ethanolamine degradation.</text>
</comment>
<keyword evidence="1 5" id="KW-0846">Cobalamin</keyword>
<dbReference type="EMBL" id="VDDA01000005">
    <property type="protein sequence ID" value="TNC12848.1"/>
    <property type="molecule type" value="Genomic_DNA"/>
</dbReference>
<feature type="binding site" evidence="5">
    <location>
        <position position="168"/>
    </location>
    <ligand>
        <name>adenosylcob(III)alamin</name>
        <dbReference type="ChEBI" id="CHEBI:18408"/>
    </ligand>
</feature>
<dbReference type="PIRSF" id="PIRSF018982">
    <property type="entry name" value="EutC"/>
    <property type="match status" value="1"/>
</dbReference>
<feature type="binding site" evidence="5">
    <location>
        <position position="189"/>
    </location>
    <ligand>
        <name>adenosylcob(III)alamin</name>
        <dbReference type="ChEBI" id="CHEBI:18408"/>
    </ligand>
</feature>
<dbReference type="HAMAP" id="MF_00601">
    <property type="entry name" value="EutC"/>
    <property type="match status" value="1"/>
</dbReference>
<dbReference type="RefSeq" id="WP_139036386.1">
    <property type="nucleotide sequence ID" value="NZ_VDDA01000005.1"/>
</dbReference>
<dbReference type="GO" id="GO:0008851">
    <property type="term" value="F:ethanolamine ammonia-lyase activity"/>
    <property type="evidence" value="ECO:0007669"/>
    <property type="project" value="UniProtKB-UniRule"/>
</dbReference>
<comment type="function">
    <text evidence="5">Catalyzes the deamination of various vicinal amino-alcohols to oxo compounds. Allows this organism to utilize ethanolamine as the sole source of nitrogen and carbon in the presence of external vitamin B12.</text>
</comment>
<evidence type="ECO:0000256" key="2">
    <source>
        <dbReference type="ARBA" id="ARBA00023239"/>
    </source>
</evidence>
<accession>A0A5C4LHH5</accession>
<dbReference type="PANTHER" id="PTHR39330">
    <property type="entry name" value="ETHANOLAMINE AMMONIA-LYASE LIGHT CHAIN"/>
    <property type="match status" value="1"/>
</dbReference>
<keyword evidence="4 5" id="KW-1283">Bacterial microcompartment</keyword>
<keyword evidence="2 5" id="KW-0456">Lyase</keyword>
<dbReference type="Gene3D" id="3.40.50.11240">
    <property type="entry name" value="Ethanolamine ammonia-lyase light chain (EutC)"/>
    <property type="match status" value="1"/>
</dbReference>
<evidence type="ECO:0000256" key="3">
    <source>
        <dbReference type="ARBA" id="ARBA00023285"/>
    </source>
</evidence>
<evidence type="ECO:0000256" key="4">
    <source>
        <dbReference type="ARBA" id="ARBA00024446"/>
    </source>
</evidence>
<dbReference type="GO" id="GO:0046336">
    <property type="term" value="P:ethanolamine catabolic process"/>
    <property type="evidence" value="ECO:0007669"/>
    <property type="project" value="UniProtKB-UniRule"/>
</dbReference>
<dbReference type="GO" id="GO:0009350">
    <property type="term" value="C:ethanolamine ammonia-lyase complex"/>
    <property type="evidence" value="ECO:0007669"/>
    <property type="project" value="UniProtKB-UniRule"/>
</dbReference>
<dbReference type="GO" id="GO:0006520">
    <property type="term" value="P:amino acid metabolic process"/>
    <property type="evidence" value="ECO:0007669"/>
    <property type="project" value="InterPro"/>
</dbReference>
<comment type="subunit">
    <text evidence="5">The basic unit is a heterodimer which dimerizes to form tetramers. The heterotetramers trimerize; 6 large subunits form a core ring with 6 small subunits projecting outwards.</text>
</comment>
<feature type="binding site" evidence="5">
    <location>
        <position position="218"/>
    </location>
    <ligand>
        <name>adenosylcob(III)alamin</name>
        <dbReference type="ChEBI" id="CHEBI:18408"/>
    </ligand>
</feature>
<dbReference type="NCBIfam" id="NF003971">
    <property type="entry name" value="PRK05465.1"/>
    <property type="match status" value="1"/>
</dbReference>
<dbReference type="PANTHER" id="PTHR39330:SF1">
    <property type="entry name" value="ETHANOLAMINE AMMONIA-LYASE SMALL SUBUNIT"/>
    <property type="match status" value="1"/>
</dbReference>
<dbReference type="Pfam" id="PF05985">
    <property type="entry name" value="EutC"/>
    <property type="match status" value="1"/>
</dbReference>
<protein>
    <recommendedName>
        <fullName evidence="5">Ethanolamine ammonia-lyase small subunit</fullName>
        <shortName evidence="5">EAL small subunit</shortName>
        <ecNumber evidence="5">4.3.1.7</ecNumber>
    </recommendedName>
</protein>
<dbReference type="AlphaFoldDB" id="A0A5C4LHH5"/>
<reference evidence="6 7" key="1">
    <citation type="submission" date="2019-06" db="EMBL/GenBank/DDBJ databases">
        <title>Genome of Methylobacterium sp. 17Sr1-39.</title>
        <authorList>
            <person name="Seo T."/>
        </authorList>
    </citation>
    <scope>NUCLEOTIDE SEQUENCE [LARGE SCALE GENOMIC DNA]</scope>
    <source>
        <strain evidence="6 7">17Sr1-39</strain>
    </source>
</reference>
<dbReference type="EC" id="4.3.1.7" evidence="5"/>
<dbReference type="InterPro" id="IPR042255">
    <property type="entry name" value="EutC_N"/>
</dbReference>
<comment type="similarity">
    <text evidence="5">Belongs to the EutC family.</text>
</comment>
<dbReference type="GO" id="GO:0031471">
    <property type="term" value="C:ethanolamine degradation polyhedral organelle"/>
    <property type="evidence" value="ECO:0007669"/>
    <property type="project" value="UniProtKB-UniRule"/>
</dbReference>
<proteinExistence type="inferred from homology"/>
<comment type="subcellular location">
    <subcellularLocation>
        <location evidence="5">Bacterial microcompartment</location>
    </subcellularLocation>
</comment>
<dbReference type="Gene3D" id="1.10.30.40">
    <property type="entry name" value="Ethanolamine ammonia-lyase light chain (EutC), N-terminal domain"/>
    <property type="match status" value="1"/>
</dbReference>
<gene>
    <name evidence="5" type="primary">eutC</name>
    <name evidence="6" type="ORF">FF100_14430</name>
</gene>